<evidence type="ECO:0000313" key="2">
    <source>
        <dbReference type="Proteomes" id="UP001055811"/>
    </source>
</evidence>
<evidence type="ECO:0000313" key="1">
    <source>
        <dbReference type="EMBL" id="KAI3767796.1"/>
    </source>
</evidence>
<protein>
    <submittedName>
        <fullName evidence="1">Uncharacterized protein</fullName>
    </submittedName>
</protein>
<name>A0ACB9F9Z9_CICIN</name>
<proteinExistence type="predicted"/>
<reference evidence="1 2" key="2">
    <citation type="journal article" date="2022" name="Mol. Ecol. Resour.">
        <title>The genomes of chicory, endive, great burdock and yacon provide insights into Asteraceae paleo-polyploidization history and plant inulin production.</title>
        <authorList>
            <person name="Fan W."/>
            <person name="Wang S."/>
            <person name="Wang H."/>
            <person name="Wang A."/>
            <person name="Jiang F."/>
            <person name="Liu H."/>
            <person name="Zhao H."/>
            <person name="Xu D."/>
            <person name="Zhang Y."/>
        </authorList>
    </citation>
    <scope>NUCLEOTIDE SEQUENCE [LARGE SCALE GENOMIC DNA]</scope>
    <source>
        <strain evidence="2">cv. Punajuju</strain>
        <tissue evidence="1">Leaves</tissue>
    </source>
</reference>
<dbReference type="EMBL" id="CM042011">
    <property type="protein sequence ID" value="KAI3767796.1"/>
    <property type="molecule type" value="Genomic_DNA"/>
</dbReference>
<organism evidence="1 2">
    <name type="scientific">Cichorium intybus</name>
    <name type="common">Chicory</name>
    <dbReference type="NCBI Taxonomy" id="13427"/>
    <lineage>
        <taxon>Eukaryota</taxon>
        <taxon>Viridiplantae</taxon>
        <taxon>Streptophyta</taxon>
        <taxon>Embryophyta</taxon>
        <taxon>Tracheophyta</taxon>
        <taxon>Spermatophyta</taxon>
        <taxon>Magnoliopsida</taxon>
        <taxon>eudicotyledons</taxon>
        <taxon>Gunneridae</taxon>
        <taxon>Pentapetalae</taxon>
        <taxon>asterids</taxon>
        <taxon>campanulids</taxon>
        <taxon>Asterales</taxon>
        <taxon>Asteraceae</taxon>
        <taxon>Cichorioideae</taxon>
        <taxon>Cichorieae</taxon>
        <taxon>Cichoriinae</taxon>
        <taxon>Cichorium</taxon>
    </lineage>
</organism>
<accession>A0ACB9F9Z9</accession>
<gene>
    <name evidence="1" type="ORF">L2E82_18205</name>
</gene>
<dbReference type="Proteomes" id="UP001055811">
    <property type="component" value="Linkage Group LG03"/>
</dbReference>
<comment type="caution">
    <text evidence="1">The sequence shown here is derived from an EMBL/GenBank/DDBJ whole genome shotgun (WGS) entry which is preliminary data.</text>
</comment>
<reference evidence="2" key="1">
    <citation type="journal article" date="2022" name="Mol. Ecol. Resour.">
        <title>The genomes of chicory, endive, great burdock and yacon provide insights into Asteraceae palaeo-polyploidization history and plant inulin production.</title>
        <authorList>
            <person name="Fan W."/>
            <person name="Wang S."/>
            <person name="Wang H."/>
            <person name="Wang A."/>
            <person name="Jiang F."/>
            <person name="Liu H."/>
            <person name="Zhao H."/>
            <person name="Xu D."/>
            <person name="Zhang Y."/>
        </authorList>
    </citation>
    <scope>NUCLEOTIDE SEQUENCE [LARGE SCALE GENOMIC DNA]</scope>
    <source>
        <strain evidence="2">cv. Punajuju</strain>
    </source>
</reference>
<keyword evidence="2" id="KW-1185">Reference proteome</keyword>
<sequence>MSTNHKIFADPDGEPVDHKIYQGMICSLLYLTTSIPDIMFATSICARYQVAPMLSHLTAVKQIFKYIKGTKAMGLWYPVEDNFKLQAFTDADHVRCRLDRKSTFGGCHFVGGRLVSWSSKKQNCVALSSAEA</sequence>